<name>A0ABN8STR7_9CNID</name>
<dbReference type="PROSITE" id="PS50041">
    <property type="entry name" value="C_TYPE_LECTIN_2"/>
    <property type="match status" value="1"/>
</dbReference>
<evidence type="ECO:0000259" key="3">
    <source>
        <dbReference type="PROSITE" id="PS50041"/>
    </source>
</evidence>
<feature type="disulfide bond" evidence="1">
    <location>
        <begin position="117"/>
        <end position="126"/>
    </location>
</feature>
<evidence type="ECO:0000313" key="5">
    <source>
        <dbReference type="Proteomes" id="UP001159427"/>
    </source>
</evidence>
<dbReference type="CDD" id="cd00037">
    <property type="entry name" value="CLECT"/>
    <property type="match status" value="1"/>
</dbReference>
<keyword evidence="1" id="KW-1015">Disulfide bond</keyword>
<accession>A0ABN8STR7</accession>
<evidence type="ECO:0008006" key="6">
    <source>
        <dbReference type="Google" id="ProtNLM"/>
    </source>
</evidence>
<dbReference type="EMBL" id="CALNXI010003765">
    <property type="protein sequence ID" value="CAH3194246.1"/>
    <property type="molecule type" value="Genomic_DNA"/>
</dbReference>
<dbReference type="SUPFAM" id="SSF57196">
    <property type="entry name" value="EGF/Laminin"/>
    <property type="match status" value="1"/>
</dbReference>
<keyword evidence="5" id="KW-1185">Reference proteome</keyword>
<dbReference type="PROSITE" id="PS01186">
    <property type="entry name" value="EGF_2"/>
    <property type="match status" value="1"/>
</dbReference>
<dbReference type="InterPro" id="IPR016187">
    <property type="entry name" value="CTDL_fold"/>
</dbReference>
<dbReference type="SMART" id="SM00034">
    <property type="entry name" value="CLECT"/>
    <property type="match status" value="1"/>
</dbReference>
<dbReference type="PANTHER" id="PTHR22803">
    <property type="entry name" value="MANNOSE, PHOSPHOLIPASE, LECTIN RECEPTOR RELATED"/>
    <property type="match status" value="1"/>
</dbReference>
<dbReference type="InterPro" id="IPR000742">
    <property type="entry name" value="EGF"/>
</dbReference>
<reference evidence="4 5" key="1">
    <citation type="submission" date="2022-05" db="EMBL/GenBank/DDBJ databases">
        <authorList>
            <consortium name="Genoscope - CEA"/>
            <person name="William W."/>
        </authorList>
    </citation>
    <scope>NUCLEOTIDE SEQUENCE [LARGE SCALE GENOMIC DNA]</scope>
</reference>
<feature type="domain" description="C-type lectin" evidence="3">
    <location>
        <begin position="133"/>
        <end position="254"/>
    </location>
</feature>
<dbReference type="Proteomes" id="UP001159427">
    <property type="component" value="Unassembled WGS sequence"/>
</dbReference>
<protein>
    <recommendedName>
        <fullName evidence="6">C-type lectin domain-containing protein</fullName>
    </recommendedName>
</protein>
<dbReference type="InterPro" id="IPR001304">
    <property type="entry name" value="C-type_lectin-like"/>
</dbReference>
<comment type="caution">
    <text evidence="4">The sequence shown here is derived from an EMBL/GenBank/DDBJ whole genome shotgun (WGS) entry which is preliminary data.</text>
</comment>
<dbReference type="Gene3D" id="2.10.25.10">
    <property type="entry name" value="Laminin"/>
    <property type="match status" value="1"/>
</dbReference>
<feature type="domain" description="EGF-like" evidence="2">
    <location>
        <begin position="88"/>
        <end position="127"/>
    </location>
</feature>
<proteinExistence type="predicted"/>
<comment type="caution">
    <text evidence="1">Lacks conserved residue(s) required for the propagation of feature annotation.</text>
</comment>
<gene>
    <name evidence="4" type="ORF">PEVE_00027416</name>
</gene>
<dbReference type="PROSITE" id="PS50026">
    <property type="entry name" value="EGF_3"/>
    <property type="match status" value="1"/>
</dbReference>
<keyword evidence="1" id="KW-0245">EGF-like domain</keyword>
<evidence type="ECO:0000259" key="2">
    <source>
        <dbReference type="PROSITE" id="PS50026"/>
    </source>
</evidence>
<sequence>LATEYNRVLVFKGPIEGKMLPGHVIRTEKVANEGSCRVRCFLEPNCVSINVGPADDQGQRTCELKNFTDESPSQTGLQEATGHIHYSAENICHSNPCPGENFICQVGFTAKHYRCVCRDGFKGENCDEGMTWFGSSCYKLYMSSKDWNTAKENCREVGGELAKIESEEENQFIKTEYLSARGRYWIGLSDLDYNSQWEWTDGSGLTGYAKWSSGQPKNNNDQQCITILKGHYFDWFDGEWNDYFCSEELGYICEK</sequence>
<dbReference type="Pfam" id="PF00059">
    <property type="entry name" value="Lectin_C"/>
    <property type="match status" value="1"/>
</dbReference>
<dbReference type="InterPro" id="IPR050111">
    <property type="entry name" value="C-type_lectin/snaclec_domain"/>
</dbReference>
<dbReference type="PROSITE" id="PS00022">
    <property type="entry name" value="EGF_1"/>
    <property type="match status" value="1"/>
</dbReference>
<feature type="non-terminal residue" evidence="4">
    <location>
        <position position="1"/>
    </location>
</feature>
<dbReference type="SUPFAM" id="SSF56436">
    <property type="entry name" value="C-type lectin-like"/>
    <property type="match status" value="1"/>
</dbReference>
<organism evidence="4 5">
    <name type="scientific">Porites evermanni</name>
    <dbReference type="NCBI Taxonomy" id="104178"/>
    <lineage>
        <taxon>Eukaryota</taxon>
        <taxon>Metazoa</taxon>
        <taxon>Cnidaria</taxon>
        <taxon>Anthozoa</taxon>
        <taxon>Hexacorallia</taxon>
        <taxon>Scleractinia</taxon>
        <taxon>Fungiina</taxon>
        <taxon>Poritidae</taxon>
        <taxon>Porites</taxon>
    </lineage>
</organism>
<evidence type="ECO:0000313" key="4">
    <source>
        <dbReference type="EMBL" id="CAH3194246.1"/>
    </source>
</evidence>
<dbReference type="InterPro" id="IPR016186">
    <property type="entry name" value="C-type_lectin-like/link_sf"/>
</dbReference>
<dbReference type="Gene3D" id="3.10.100.10">
    <property type="entry name" value="Mannose-Binding Protein A, subunit A"/>
    <property type="match status" value="1"/>
</dbReference>
<evidence type="ECO:0000256" key="1">
    <source>
        <dbReference type="PROSITE-ProRule" id="PRU00076"/>
    </source>
</evidence>